<evidence type="ECO:0000313" key="3">
    <source>
        <dbReference type="Proteomes" id="UP001159641"/>
    </source>
</evidence>
<gene>
    <name evidence="2" type="ORF">J1605_000670</name>
</gene>
<evidence type="ECO:0000313" key="2">
    <source>
        <dbReference type="EMBL" id="KAJ8780627.1"/>
    </source>
</evidence>
<dbReference type="EMBL" id="JAIQCJ010002152">
    <property type="protein sequence ID" value="KAJ8780627.1"/>
    <property type="molecule type" value="Genomic_DNA"/>
</dbReference>
<feature type="compositionally biased region" description="Polar residues" evidence="1">
    <location>
        <begin position="643"/>
        <end position="652"/>
    </location>
</feature>
<evidence type="ECO:0000256" key="1">
    <source>
        <dbReference type="SAM" id="MobiDB-lite"/>
    </source>
</evidence>
<feature type="region of interest" description="Disordered" evidence="1">
    <location>
        <begin position="1"/>
        <end position="50"/>
    </location>
</feature>
<feature type="region of interest" description="Disordered" evidence="1">
    <location>
        <begin position="556"/>
        <end position="575"/>
    </location>
</feature>
<sequence>MLTCEHEKASDTGQEQRRRPPTLPSEHDAGPRSSAGEEEGADPPGMGSVTQVFRPRTAAASLLGQGSPGLGGQALLGRAAAGLGPGGEHQCARSTRPGPDSWRCHREAQVTQCWGWRRVGSRARAARPGRPVSFPSPLSAYTWGSIGRQRAAGAGQDGEFPWVQTPTLLCALGGALTWGTCGPHPNFLFLRKTVPEKALVVCGGGSLPRPGRGRVVLCPERCSRRGQAGVTGPVTGGVCRSPQLLPRREGKRLLQHARCWEAQLVGAPPPSAVSLQAPLPGHGPRPRLPAPQCLRLAVGRAPGPSPSPGLRGTRQTESRPDARVAPGPGGLRVVGHALLGQGRAAPQEASPESRGSRTPSKRADGGAEREPEMHPQHGVSVWGPAPSESGREWVSPPECTPSPDPGICLKPPLHLCSTFALFSSGVLERGSPRISPQDEKPLEGQPGLDLVQRPPWLTRPGWHLEGARRGGGRHGQLSVSPSGVAETDLETLADSARTEGSQGTSGQQRAHRAGQAAPEPGWRAGPPAPSGKPSLGVAGGLLCTAGLATRLAPRPGGLPGLRRREASAGGILGDPPASGRGGWEVWYQAAAGCSEGLCLPRPCWEVGWAEGRFQAAPALGLRKVGGFVGPVFAEAANLNSQLRSKSAGTRTMGSPPPPPPRPGRPALSLWAATLNLLPWVWGLKTVMLIWNSAPEDAS</sequence>
<dbReference type="AlphaFoldDB" id="A0AB34GN69"/>
<proteinExistence type="predicted"/>
<feature type="region of interest" description="Disordered" evidence="1">
    <location>
        <begin position="643"/>
        <end position="665"/>
    </location>
</feature>
<feature type="compositionally biased region" description="Pro residues" evidence="1">
    <location>
        <begin position="654"/>
        <end position="663"/>
    </location>
</feature>
<dbReference type="Proteomes" id="UP001159641">
    <property type="component" value="Unassembled WGS sequence"/>
</dbReference>
<name>A0AB34GN69_ESCRO</name>
<keyword evidence="3" id="KW-1185">Reference proteome</keyword>
<feature type="region of interest" description="Disordered" evidence="1">
    <location>
        <begin position="297"/>
        <end position="401"/>
    </location>
</feature>
<organism evidence="2 3">
    <name type="scientific">Eschrichtius robustus</name>
    <name type="common">California gray whale</name>
    <name type="synonym">Eschrichtius gibbosus</name>
    <dbReference type="NCBI Taxonomy" id="9764"/>
    <lineage>
        <taxon>Eukaryota</taxon>
        <taxon>Metazoa</taxon>
        <taxon>Chordata</taxon>
        <taxon>Craniata</taxon>
        <taxon>Vertebrata</taxon>
        <taxon>Euteleostomi</taxon>
        <taxon>Mammalia</taxon>
        <taxon>Eutheria</taxon>
        <taxon>Laurasiatheria</taxon>
        <taxon>Artiodactyla</taxon>
        <taxon>Whippomorpha</taxon>
        <taxon>Cetacea</taxon>
        <taxon>Mysticeti</taxon>
        <taxon>Eschrichtiidae</taxon>
        <taxon>Eschrichtius</taxon>
    </lineage>
</organism>
<comment type="caution">
    <text evidence="2">The sequence shown here is derived from an EMBL/GenBank/DDBJ whole genome shotgun (WGS) entry which is preliminary data.</text>
</comment>
<feature type="compositionally biased region" description="Basic and acidic residues" evidence="1">
    <location>
        <begin position="1"/>
        <end position="18"/>
    </location>
</feature>
<feature type="region of interest" description="Disordered" evidence="1">
    <location>
        <begin position="81"/>
        <end position="103"/>
    </location>
</feature>
<feature type="compositionally biased region" description="Basic and acidic residues" evidence="1">
    <location>
        <begin position="361"/>
        <end position="375"/>
    </location>
</feature>
<protein>
    <submittedName>
        <fullName evidence="2">Uncharacterized protein</fullName>
    </submittedName>
</protein>
<accession>A0AB34GN69</accession>
<reference evidence="2 3" key="1">
    <citation type="submission" date="2022-11" db="EMBL/GenBank/DDBJ databases">
        <title>Whole genome sequence of Eschrichtius robustus ER-17-0199.</title>
        <authorList>
            <person name="Bruniche-Olsen A."/>
            <person name="Black A.N."/>
            <person name="Fields C.J."/>
            <person name="Walden K."/>
            <person name="Dewoody J.A."/>
        </authorList>
    </citation>
    <scope>NUCLEOTIDE SEQUENCE [LARGE SCALE GENOMIC DNA]</scope>
    <source>
        <strain evidence="2">ER-17-0199</strain>
        <tissue evidence="2">Blubber</tissue>
    </source>
</reference>
<feature type="region of interest" description="Disordered" evidence="1">
    <location>
        <begin position="429"/>
        <end position="536"/>
    </location>
</feature>